<dbReference type="PROSITE" id="PS50181">
    <property type="entry name" value="FBOX"/>
    <property type="match status" value="1"/>
</dbReference>
<sequence length="444" mass="51261">MAATGNLSSSSLGSSKKRKRDERRVLVDEAKISTTTSTNNCHLPPEIVEEILSLLPSKSIRRFRSLSKSWSSLLVSLDFRQLRRRNSTPPPARILKLRCRYYGSECDPSNSPCHGFALSPYYPSKALRHTANTKESYPYQKFWVKRFVGSCNGLVCLEQTHTKPEVKKNHPKLEIVVWNPFMGYYRKLSDSMITWFDRSYAYGFGYDSASDDYKVFVATRRRSINGVRADIFSLKAGSWKEVKNPPRELRHLTRRDSRGLFLNGALHWESKNKKDGSRKIIAFDLAEEKFYDVPLPPSPLNYNYYGMGVVGEYLFVSFLTTTQLSLDPDHIVWVMKEYRNEASWVHLISYSPEQLTEAIYVPDSEPIISVKDGRNIWLQYFMGFVDVLEWTDNNPDGVSYEAEDQYSKRKVINFYRNKNLMAIPYTEALTSPYASTGIHPSRNF</sequence>
<dbReference type="InterPro" id="IPR006527">
    <property type="entry name" value="F-box-assoc_dom_typ1"/>
</dbReference>
<feature type="region of interest" description="Disordered" evidence="1">
    <location>
        <begin position="1"/>
        <end position="26"/>
    </location>
</feature>
<accession>A0A9Q0J1T1</accession>
<organism evidence="3 4">
    <name type="scientific">Turnera subulata</name>
    <dbReference type="NCBI Taxonomy" id="218843"/>
    <lineage>
        <taxon>Eukaryota</taxon>
        <taxon>Viridiplantae</taxon>
        <taxon>Streptophyta</taxon>
        <taxon>Embryophyta</taxon>
        <taxon>Tracheophyta</taxon>
        <taxon>Spermatophyta</taxon>
        <taxon>Magnoliopsida</taxon>
        <taxon>eudicotyledons</taxon>
        <taxon>Gunneridae</taxon>
        <taxon>Pentapetalae</taxon>
        <taxon>rosids</taxon>
        <taxon>fabids</taxon>
        <taxon>Malpighiales</taxon>
        <taxon>Passifloraceae</taxon>
        <taxon>Turnera</taxon>
    </lineage>
</organism>
<dbReference type="SMART" id="SM00256">
    <property type="entry name" value="FBOX"/>
    <property type="match status" value="1"/>
</dbReference>
<evidence type="ECO:0000313" key="3">
    <source>
        <dbReference type="EMBL" id="KAJ4826456.1"/>
    </source>
</evidence>
<comment type="caution">
    <text evidence="3">The sequence shown here is derived from an EMBL/GenBank/DDBJ whole genome shotgun (WGS) entry which is preliminary data.</text>
</comment>
<dbReference type="EMBL" id="JAKUCV010006663">
    <property type="protein sequence ID" value="KAJ4826456.1"/>
    <property type="molecule type" value="Genomic_DNA"/>
</dbReference>
<dbReference type="InterPro" id="IPR017451">
    <property type="entry name" value="F-box-assoc_interact_dom"/>
</dbReference>
<proteinExistence type="predicted"/>
<dbReference type="PANTHER" id="PTHR31672:SF13">
    <property type="entry name" value="F-BOX PROTEIN CPR30-LIKE"/>
    <property type="match status" value="1"/>
</dbReference>
<evidence type="ECO:0000259" key="2">
    <source>
        <dbReference type="PROSITE" id="PS50181"/>
    </source>
</evidence>
<dbReference type="Pfam" id="PF00646">
    <property type="entry name" value="F-box"/>
    <property type="match status" value="1"/>
</dbReference>
<dbReference type="InterPro" id="IPR050796">
    <property type="entry name" value="SCF_F-box_component"/>
</dbReference>
<protein>
    <recommendedName>
        <fullName evidence="2">F-box domain-containing protein</fullName>
    </recommendedName>
</protein>
<dbReference type="NCBIfam" id="TIGR01640">
    <property type="entry name" value="F_box_assoc_1"/>
    <property type="match status" value="1"/>
</dbReference>
<reference evidence="3" key="2">
    <citation type="journal article" date="2023" name="Plants (Basel)">
        <title>Annotation of the Turnera subulata (Passifloraceae) Draft Genome Reveals the S-Locus Evolved after the Divergence of Turneroideae from Passifloroideae in a Stepwise Manner.</title>
        <authorList>
            <person name="Henning P.M."/>
            <person name="Roalson E.H."/>
            <person name="Mir W."/>
            <person name="McCubbin A.G."/>
            <person name="Shore J.S."/>
        </authorList>
    </citation>
    <scope>NUCLEOTIDE SEQUENCE</scope>
    <source>
        <strain evidence="3">F60SS</strain>
    </source>
</reference>
<evidence type="ECO:0000256" key="1">
    <source>
        <dbReference type="SAM" id="MobiDB-lite"/>
    </source>
</evidence>
<dbReference type="SUPFAM" id="SSF81383">
    <property type="entry name" value="F-box domain"/>
    <property type="match status" value="1"/>
</dbReference>
<dbReference type="AlphaFoldDB" id="A0A9Q0J1T1"/>
<dbReference type="OrthoDB" id="5314306at2759"/>
<dbReference type="Gene3D" id="1.20.1280.50">
    <property type="match status" value="1"/>
</dbReference>
<dbReference type="Proteomes" id="UP001141552">
    <property type="component" value="Unassembled WGS sequence"/>
</dbReference>
<dbReference type="PANTHER" id="PTHR31672">
    <property type="entry name" value="BNACNNG10540D PROTEIN"/>
    <property type="match status" value="1"/>
</dbReference>
<evidence type="ECO:0000313" key="4">
    <source>
        <dbReference type="Proteomes" id="UP001141552"/>
    </source>
</evidence>
<reference evidence="3" key="1">
    <citation type="submission" date="2022-02" db="EMBL/GenBank/DDBJ databases">
        <authorList>
            <person name="Henning P.M."/>
            <person name="McCubbin A.G."/>
            <person name="Shore J.S."/>
        </authorList>
    </citation>
    <scope>NUCLEOTIDE SEQUENCE</scope>
    <source>
        <strain evidence="3">F60SS</strain>
        <tissue evidence="3">Leaves</tissue>
    </source>
</reference>
<name>A0A9Q0J1T1_9ROSI</name>
<keyword evidence="4" id="KW-1185">Reference proteome</keyword>
<feature type="domain" description="F-box" evidence="2">
    <location>
        <begin position="37"/>
        <end position="82"/>
    </location>
</feature>
<dbReference type="Pfam" id="PF07734">
    <property type="entry name" value="FBA_1"/>
    <property type="match status" value="1"/>
</dbReference>
<dbReference type="InterPro" id="IPR001810">
    <property type="entry name" value="F-box_dom"/>
</dbReference>
<dbReference type="InterPro" id="IPR036047">
    <property type="entry name" value="F-box-like_dom_sf"/>
</dbReference>
<gene>
    <name evidence="3" type="ORF">Tsubulata_023869</name>
</gene>